<comment type="caution">
    <text evidence="1">The sequence shown here is derived from an EMBL/GenBank/DDBJ whole genome shotgun (WGS) entry which is preliminary data.</text>
</comment>
<dbReference type="AlphaFoldDB" id="A0A2M9A7H5"/>
<gene>
    <name evidence="1" type="ORF">BGX16_1658</name>
</gene>
<proteinExistence type="predicted"/>
<dbReference type="RefSeq" id="WP_100425613.1">
    <property type="nucleotide sequence ID" value="NZ_PGEX01000001.1"/>
</dbReference>
<evidence type="ECO:0000313" key="1">
    <source>
        <dbReference type="EMBL" id="PJJ41670.1"/>
    </source>
</evidence>
<organism evidence="1 2">
    <name type="scientific">Hallerella succinigenes</name>
    <dbReference type="NCBI Taxonomy" id="1896222"/>
    <lineage>
        <taxon>Bacteria</taxon>
        <taxon>Pseudomonadati</taxon>
        <taxon>Fibrobacterota</taxon>
        <taxon>Fibrobacteria</taxon>
        <taxon>Fibrobacterales</taxon>
        <taxon>Fibrobacteraceae</taxon>
        <taxon>Hallerella</taxon>
    </lineage>
</organism>
<keyword evidence="2" id="KW-1185">Reference proteome</keyword>
<accession>A0A2M9A7H5</accession>
<dbReference type="OrthoDB" id="9800296at2"/>
<dbReference type="Proteomes" id="UP000231134">
    <property type="component" value="Unassembled WGS sequence"/>
</dbReference>
<reference evidence="1 2" key="1">
    <citation type="submission" date="2017-11" db="EMBL/GenBank/DDBJ databases">
        <title>Animal gut microbial communities from fecal samples from Wisconsin, USA.</title>
        <authorList>
            <person name="Neumann A."/>
        </authorList>
    </citation>
    <scope>NUCLEOTIDE SEQUENCE [LARGE SCALE GENOMIC DNA]</scope>
    <source>
        <strain evidence="1 2">UWS3</strain>
    </source>
</reference>
<dbReference type="EMBL" id="PGEX01000001">
    <property type="protein sequence ID" value="PJJ41670.1"/>
    <property type="molecule type" value="Genomic_DNA"/>
</dbReference>
<evidence type="ECO:0000313" key="2">
    <source>
        <dbReference type="Proteomes" id="UP000231134"/>
    </source>
</evidence>
<protein>
    <submittedName>
        <fullName evidence="1">Uncharacterized protein</fullName>
    </submittedName>
</protein>
<name>A0A2M9A7H5_9BACT</name>
<sequence>MRNIQKLRDAHKASSHNKDLVKRSKICSDCFIDSVLPDASGIPLDRDFVAEMHRYWFGR</sequence>